<proteinExistence type="predicted"/>
<dbReference type="OrthoDB" id="5957605at2"/>
<dbReference type="Proteomes" id="UP000241074">
    <property type="component" value="Chromosome"/>
</dbReference>
<keyword evidence="2" id="KW-1185">Reference proteome</keyword>
<evidence type="ECO:0000313" key="1">
    <source>
        <dbReference type="EMBL" id="AVP98339.1"/>
    </source>
</evidence>
<dbReference type="EMBL" id="CP027860">
    <property type="protein sequence ID" value="AVP98339.1"/>
    <property type="molecule type" value="Genomic_DNA"/>
</dbReference>
<sequence length="154" mass="16833">MDLRNACERWLVQALTDLGPVLCLHRDADPHALLGLRQATLIRVQVRIDSDGICESLSFLDADENPCWRLCLLPDSNYWAWDRILAELQCASESDVNATYCPGNTFWRCCPLRLHACATVSGPTLAAAPVQLSATGAQQAERLARIASGGRLAA</sequence>
<reference evidence="1 2" key="2">
    <citation type="submission" date="2018-03" db="EMBL/GenBank/DDBJ databases">
        <authorList>
            <person name="Keele B.F."/>
        </authorList>
    </citation>
    <scope>NUCLEOTIDE SEQUENCE [LARGE SCALE GENOMIC DNA]</scope>
    <source>
        <strain evidence="1 2">D13</strain>
    </source>
</reference>
<organism evidence="1 2">
    <name type="scientific">Ahniella affigens</name>
    <dbReference type="NCBI Taxonomy" id="2021234"/>
    <lineage>
        <taxon>Bacteria</taxon>
        <taxon>Pseudomonadati</taxon>
        <taxon>Pseudomonadota</taxon>
        <taxon>Gammaproteobacteria</taxon>
        <taxon>Lysobacterales</taxon>
        <taxon>Rhodanobacteraceae</taxon>
        <taxon>Ahniella</taxon>
    </lineage>
</organism>
<dbReference type="RefSeq" id="WP_106892259.1">
    <property type="nucleotide sequence ID" value="NZ_CP027860.1"/>
</dbReference>
<name>A0A2P1PU18_9GAMM</name>
<gene>
    <name evidence="1" type="ORF">C7S18_14575</name>
</gene>
<dbReference type="KEGG" id="xba:C7S18_14575"/>
<dbReference type="AlphaFoldDB" id="A0A2P1PU18"/>
<dbReference type="SUPFAM" id="SSF144064">
    <property type="entry name" value="Heme iron utilization protein-like"/>
    <property type="match status" value="1"/>
</dbReference>
<accession>A0A2P1PU18</accession>
<evidence type="ECO:0008006" key="3">
    <source>
        <dbReference type="Google" id="ProtNLM"/>
    </source>
</evidence>
<protein>
    <recommendedName>
        <fullName evidence="3">Hemin transport protein</fullName>
    </recommendedName>
</protein>
<evidence type="ECO:0000313" key="2">
    <source>
        <dbReference type="Proteomes" id="UP000241074"/>
    </source>
</evidence>
<reference evidence="1 2" key="1">
    <citation type="submission" date="2018-03" db="EMBL/GenBank/DDBJ databases">
        <title>Ahniella affigens gen. nov., sp. nov., a gammaproteobacterium isolated from sandy soil near a stream.</title>
        <authorList>
            <person name="Ko Y."/>
            <person name="Kim J.-H."/>
        </authorList>
    </citation>
    <scope>NUCLEOTIDE SEQUENCE [LARGE SCALE GENOMIC DNA]</scope>
    <source>
        <strain evidence="1 2">D13</strain>
    </source>
</reference>